<feature type="region of interest" description="Disordered" evidence="5">
    <location>
        <begin position="1321"/>
        <end position="1354"/>
    </location>
</feature>
<dbReference type="InterPro" id="IPR026645">
    <property type="entry name" value="Dermatopontin"/>
</dbReference>
<dbReference type="VEuPathDB" id="CryptoDB:Cvel_21834"/>
<keyword evidence="4" id="KW-1015">Disulfide bond</keyword>
<accession>A0A0G4GGQ5</accession>
<dbReference type="Pfam" id="PF14704">
    <property type="entry name" value="DERM"/>
    <property type="match status" value="1"/>
</dbReference>
<evidence type="ECO:0000256" key="6">
    <source>
        <dbReference type="SAM" id="SignalP"/>
    </source>
</evidence>
<dbReference type="SMART" id="SM00034">
    <property type="entry name" value="CLECT"/>
    <property type="match status" value="2"/>
</dbReference>
<feature type="compositionally biased region" description="Acidic residues" evidence="5">
    <location>
        <begin position="1407"/>
        <end position="1417"/>
    </location>
</feature>
<feature type="region of interest" description="Disordered" evidence="5">
    <location>
        <begin position="772"/>
        <end position="838"/>
    </location>
</feature>
<dbReference type="EMBL" id="CDMZ01001197">
    <property type="protein sequence ID" value="CEM28825.1"/>
    <property type="molecule type" value="Genomic_DNA"/>
</dbReference>
<dbReference type="InterPro" id="IPR016186">
    <property type="entry name" value="C-type_lectin-like/link_sf"/>
</dbReference>
<dbReference type="PANTHER" id="PTHR15040">
    <property type="entry name" value="DERMATOPONTIN-RELATED"/>
    <property type="match status" value="1"/>
</dbReference>
<feature type="compositionally biased region" description="Acidic residues" evidence="5">
    <location>
        <begin position="794"/>
        <end position="803"/>
    </location>
</feature>
<evidence type="ECO:0000256" key="2">
    <source>
        <dbReference type="ARBA" id="ARBA00008712"/>
    </source>
</evidence>
<feature type="chain" id="PRO_5005190144" description="C-type lectin domain-containing protein" evidence="6">
    <location>
        <begin position="19"/>
        <end position="1720"/>
    </location>
</feature>
<name>A0A0G4GGQ5_9ALVE</name>
<proteinExistence type="inferred from homology"/>
<feature type="region of interest" description="Disordered" evidence="5">
    <location>
        <begin position="1444"/>
        <end position="1465"/>
    </location>
</feature>
<sequence length="1720" mass="187505">MIWLKLGLLPLVAAVSSGDWRALQVAVPAGRGQHSSLAKRPAFEGCQAGTHQFPSSLDTLAEEGKQHQSSTDEVEKITAQYEMAGCAASEIALENFVGGNAPQVTCCPAASQQCSGCAKYNKGSKKCELCRPGWVPMCSDEKCSETLCIACKDIPYTDTEGKGCHDVCPKTPKILSKSEIATLKQKGTEGVSADVACCACGGGIKQPTPFAYDDNRDLVLGQKVELFPSPRTASHYAVSSDCNLQDYGLSVDSSTGVISGKPLTKESFETSCVISAVEDPQEGRMFNGTLKLRFLPYSYDHQTVLLAPGDKYAIRKAPGRTPQIGSYSINCNPRLDWLDTRSFWKTGELSAKTSLSGSMGGLSQDRADIVEELHSEGYNKTDVGADLMNVAAGKCQVKLLEGAKKTDPEVTGLKDVEAMQEQKFTFIAMFMSRWPSIQYPDNTLRLTAGLRLHASRAFLPFNPKAPPASAKKPQPMAPIVFSLSCKDNKITHELTTKNVLYTTTSGRKIPLFDLDPLTGEIMGGPALAVQSDDGLDMKFNSATQRGEVSFACRIAGRVLPTSKNSDKIPWILSPWITFTIQESDAWQPLVLMSNQLELAALAAGDGSEEKCRKACREDATCPMYVYAGRKCSKGRKVAGQGRDVKGATAVNAAAKLTLSSPDSTCMQLDVDNQGWLSGTFCPVVRDLEAKDYVYQKIGFTPNDVAYLMKAHPATDFLDDKTATFQLRGRNLACIPERSMSWRAGSPPSNKDQMVIDVFFDDAARNAIASNKKSNNWGLTRSPRPCGNPLIPAAAEEEKEEEEEKAGSSTASEEEGETNDKSSSTEAFTIHSRDVPSPPGAASFSLDPCECFPVEWGPTVPVSAQQFEKLPKEGENRIPALTGPPQMIARGKLMCVLEHLIETIQTGDISICTQKCRDDSGCNFFWVGMAASVGQCRLFSSCGALMTEFGTEEHVTNGALFGVARYDTCLIADPEPYFRVLCGPVNYDEAKGACANEGMTLAKISSPSKAEISVAALAAACGGKITSAYVDGTDSAKEGSWKYSDGSPMPWAPWSGNEPNNWGGNEDCIAIYKGPGANDIPCSHRLPGAICEPAKKTYSVFCQNGKTWTRDEAYAFCKTKKMELAVVDSHADMDGAFDGMSESCPRAAKAWVDGKKVGSDWKFSDGKTMQFFHWMVGKPGNQPCMWVDGVSGRMEDSNCGARAASVVCYKHTGSSLVQIDSDVEVESTSEDSAHALRATPAPTAAGDSDDDDDDDDDDGPTPAPELGVGYDPTITSDDETPDSRTSDGQASDVDGAPFKGENLTVIKPTETPAASFLQMRKKTHQKKGTVATAAVNAEEEDEEEPPESHQTDGLADFGGQMEEQMAAGDFPFPSGTDEAGEVAKFWEEMQHDFEEDDGDSKADMGMGFEDEIGEDSETDVLSADDALWPEEEPDDWGWGGNGDMFIQPSPVDDDAESSSSLLGRKNDDEAVPLPQLFWDGHAVQTRGVDPEGKIGDPQLPAGEEGEKRELRPVSIEEAKALLRGNGLGLVETSSNSTEEDTSGQAFDNFAITQGWTGWVNGWDGWMDYQCPGNSMFSGVQSHHHNRKEDRQWRWKCGYLQGFGRAHCRWLGWTGHDWHTWTRECNHLEALVRVQSGHDNRREDRNFHFLCCRVMHPGRTIGTHWTGRLNWYDQWATWDPDANWLMRGMNREWYDNRAEDWRQRVIYTKSESVDQTGSLGEV</sequence>
<keyword evidence="3" id="KW-0964">Secreted</keyword>
<dbReference type="SUPFAM" id="SSF56436">
    <property type="entry name" value="C-type lectin-like"/>
    <property type="match status" value="2"/>
</dbReference>
<protein>
    <recommendedName>
        <fullName evidence="7">C-type lectin domain-containing protein</fullName>
    </recommendedName>
</protein>
<evidence type="ECO:0000256" key="1">
    <source>
        <dbReference type="ARBA" id="ARBA00004613"/>
    </source>
</evidence>
<keyword evidence="6" id="KW-0732">Signal</keyword>
<dbReference type="InterPro" id="IPR001304">
    <property type="entry name" value="C-type_lectin-like"/>
</dbReference>
<dbReference type="Pfam" id="PF00059">
    <property type="entry name" value="Lectin_C"/>
    <property type="match status" value="1"/>
</dbReference>
<reference evidence="8" key="1">
    <citation type="submission" date="2014-11" db="EMBL/GenBank/DDBJ databases">
        <authorList>
            <person name="Otto D Thomas"/>
            <person name="Naeem Raeece"/>
        </authorList>
    </citation>
    <scope>NUCLEOTIDE SEQUENCE</scope>
</reference>
<evidence type="ECO:0000313" key="8">
    <source>
        <dbReference type="EMBL" id="CEM28825.1"/>
    </source>
</evidence>
<comment type="subcellular location">
    <subcellularLocation>
        <location evidence="1">Secreted</location>
    </subcellularLocation>
</comment>
<feature type="domain" description="C-type lectin" evidence="7">
    <location>
        <begin position="985"/>
        <end position="1086"/>
    </location>
</feature>
<organism evidence="8">
    <name type="scientific">Chromera velia CCMP2878</name>
    <dbReference type="NCBI Taxonomy" id="1169474"/>
    <lineage>
        <taxon>Eukaryota</taxon>
        <taxon>Sar</taxon>
        <taxon>Alveolata</taxon>
        <taxon>Colpodellida</taxon>
        <taxon>Chromeraceae</taxon>
        <taxon>Chromera</taxon>
    </lineage>
</organism>
<dbReference type="GO" id="GO:0005615">
    <property type="term" value="C:extracellular space"/>
    <property type="evidence" value="ECO:0007669"/>
    <property type="project" value="TreeGrafter"/>
</dbReference>
<evidence type="ECO:0000256" key="3">
    <source>
        <dbReference type="ARBA" id="ARBA00022525"/>
    </source>
</evidence>
<evidence type="ECO:0000256" key="5">
    <source>
        <dbReference type="SAM" id="MobiDB-lite"/>
    </source>
</evidence>
<feature type="region of interest" description="Disordered" evidence="5">
    <location>
        <begin position="1488"/>
        <end position="1509"/>
    </location>
</feature>
<gene>
    <name evidence="8" type="ORF">Cvel_21834</name>
</gene>
<comment type="similarity">
    <text evidence="2">Belongs to the dermatopontin family.</text>
</comment>
<feature type="region of interest" description="Disordered" evidence="5">
    <location>
        <begin position="1222"/>
        <end position="1302"/>
    </location>
</feature>
<evidence type="ECO:0000259" key="7">
    <source>
        <dbReference type="PROSITE" id="PS50041"/>
    </source>
</evidence>
<dbReference type="PROSITE" id="PS50041">
    <property type="entry name" value="C_TYPE_LECTIN_2"/>
    <property type="match status" value="2"/>
</dbReference>
<feature type="region of interest" description="Disordered" evidence="5">
    <location>
        <begin position="1393"/>
        <end position="1418"/>
    </location>
</feature>
<feature type="signal peptide" evidence="6">
    <location>
        <begin position="1"/>
        <end position="18"/>
    </location>
</feature>
<feature type="compositionally biased region" description="Acidic residues" evidence="5">
    <location>
        <begin position="1246"/>
        <end position="1258"/>
    </location>
</feature>
<dbReference type="GO" id="GO:0030199">
    <property type="term" value="P:collagen fibril organization"/>
    <property type="evidence" value="ECO:0007669"/>
    <property type="project" value="TreeGrafter"/>
</dbReference>
<dbReference type="CDD" id="cd00037">
    <property type="entry name" value="CLECT"/>
    <property type="match status" value="1"/>
</dbReference>
<feature type="domain" description="C-type lectin" evidence="7">
    <location>
        <begin position="1097"/>
        <end position="1207"/>
    </location>
</feature>
<dbReference type="InterPro" id="IPR016187">
    <property type="entry name" value="CTDL_fold"/>
</dbReference>
<evidence type="ECO:0000256" key="4">
    <source>
        <dbReference type="ARBA" id="ARBA00023157"/>
    </source>
</evidence>
<dbReference type="GO" id="GO:0031012">
    <property type="term" value="C:extracellular matrix"/>
    <property type="evidence" value="ECO:0007669"/>
    <property type="project" value="TreeGrafter"/>
</dbReference>
<dbReference type="PhylomeDB" id="A0A0G4GGQ5"/>
<dbReference type="Gene3D" id="3.10.100.10">
    <property type="entry name" value="Mannose-Binding Protein A, subunit A"/>
    <property type="match status" value="2"/>
</dbReference>
<dbReference type="PANTHER" id="PTHR15040:SF1">
    <property type="entry name" value="DERMATOPONTIN-LIKE ISOFORM X1"/>
    <property type="match status" value="1"/>
</dbReference>